<protein>
    <recommendedName>
        <fullName evidence="6">WSC domain-containing protein</fullName>
    </recommendedName>
</protein>
<reference evidence="7" key="1">
    <citation type="submission" date="2021-02" db="EMBL/GenBank/DDBJ databases">
        <authorList>
            <person name="Dougan E. K."/>
            <person name="Rhodes N."/>
            <person name="Thang M."/>
            <person name="Chan C."/>
        </authorList>
    </citation>
    <scope>NUCLEOTIDE SEQUENCE</scope>
</reference>
<comment type="subcellular location">
    <subcellularLocation>
        <location evidence="1">Membrane</location>
    </subcellularLocation>
</comment>
<evidence type="ECO:0000256" key="2">
    <source>
        <dbReference type="ARBA" id="ARBA00022692"/>
    </source>
</evidence>
<evidence type="ECO:0000313" key="8">
    <source>
        <dbReference type="Proteomes" id="UP000604046"/>
    </source>
</evidence>
<evidence type="ECO:0000259" key="6">
    <source>
        <dbReference type="PROSITE" id="PS51212"/>
    </source>
</evidence>
<keyword evidence="2" id="KW-0812">Transmembrane</keyword>
<dbReference type="InterPro" id="IPR002889">
    <property type="entry name" value="WSC_carb-bd"/>
</dbReference>
<accession>A0A812R015</accession>
<dbReference type="GO" id="GO:0006816">
    <property type="term" value="P:calcium ion transport"/>
    <property type="evidence" value="ECO:0007669"/>
    <property type="project" value="TreeGrafter"/>
</dbReference>
<dbReference type="PANTHER" id="PTHR46730:SF1">
    <property type="entry name" value="PLAT DOMAIN-CONTAINING PROTEIN"/>
    <property type="match status" value="1"/>
</dbReference>
<organism evidence="7 8">
    <name type="scientific">Symbiodinium natans</name>
    <dbReference type="NCBI Taxonomy" id="878477"/>
    <lineage>
        <taxon>Eukaryota</taxon>
        <taxon>Sar</taxon>
        <taxon>Alveolata</taxon>
        <taxon>Dinophyceae</taxon>
        <taxon>Suessiales</taxon>
        <taxon>Symbiodiniaceae</taxon>
        <taxon>Symbiodinium</taxon>
    </lineage>
</organism>
<evidence type="ECO:0000256" key="5">
    <source>
        <dbReference type="ARBA" id="ARBA00023136"/>
    </source>
</evidence>
<dbReference type="Proteomes" id="UP000604046">
    <property type="component" value="Unassembled WGS sequence"/>
</dbReference>
<dbReference type="Pfam" id="PF02010">
    <property type="entry name" value="REJ"/>
    <property type="match status" value="1"/>
</dbReference>
<name>A0A812R015_9DINO</name>
<keyword evidence="3" id="KW-0677">Repeat</keyword>
<evidence type="ECO:0000256" key="1">
    <source>
        <dbReference type="ARBA" id="ARBA00004370"/>
    </source>
</evidence>
<dbReference type="PROSITE" id="PS51212">
    <property type="entry name" value="WSC"/>
    <property type="match status" value="1"/>
</dbReference>
<evidence type="ECO:0000256" key="3">
    <source>
        <dbReference type="ARBA" id="ARBA00022737"/>
    </source>
</evidence>
<keyword evidence="8" id="KW-1185">Reference proteome</keyword>
<dbReference type="GO" id="GO:0005886">
    <property type="term" value="C:plasma membrane"/>
    <property type="evidence" value="ECO:0007669"/>
    <property type="project" value="TreeGrafter"/>
</dbReference>
<dbReference type="InterPro" id="IPR002859">
    <property type="entry name" value="PKD/REJ-like"/>
</dbReference>
<proteinExistence type="predicted"/>
<feature type="domain" description="WSC" evidence="6">
    <location>
        <begin position="801"/>
        <end position="897"/>
    </location>
</feature>
<keyword evidence="5" id="KW-0472">Membrane</keyword>
<evidence type="ECO:0000313" key="7">
    <source>
        <dbReference type="EMBL" id="CAE7411783.1"/>
    </source>
</evidence>
<sequence length="2101" mass="227147">MFRGSTLITAASALNDDTPFTFPATTVAAGSTLTISVGPNGIFNCDHSSLSLTITDDTDAASLHDDYTASTFASGDLADYNSPGGLGRWTFATSNSHIPGTGTETMLQYTTQANGVRAPNCFITPNALGPLDMPGIGTSTGVLITPEGSEGKADDNSLAMHPGNHPDEQYLKVKFTAAHAVNVAGYVKELGAHCGGIDVWMFRGSTLITAASALNDDTPFTFPATTVAAGSTLTISVGPNGIFNCDHSSLSLTITDDTDATTTTTTTTLPAASLHDDYTASTFASGDLADYNSPGGLGRWTFATSNSHIPGTGTETMLQYTTQANGVRAPNCFITPNALGPLDMPGIGTSTGVLITPEGSEGKADDNSLAMHPGNHPDEQYLKVKFTAAHAVNVAGYVKELGAHCGGIDVWMFRGSTLITAASALNDDTPFTFPATTVAAGSTLTISVGPNGIFNCDHSSLSLTITDDTAASLHDDYTASTFASGDLADYNSPGGLGRWTFATSNSHIPGTGTATMLQYTTQANGVRAPNCFITPNALGPLDMPGIGTSTGVLITPEGSEGKADDNSLAMHPGNHPDEQYLKVKFTAAHAVNVAGYVKELGAHCGGIDVWMFRGSTLITAASALNDDTPFTFPATTVAAGSTLTISVGPNGVFNCDHSSLSLTMTSGHGDAWDAKCLKAKPGVGSFVAWLKLTEVQERLLLATGPVAHGTVIPMKASEKMSKMSKMSIALGLGALQRQRRLPFSASALLLLASLPMALSSTLSGIAHVSEVTNGIPYQAPLIEPLNRLGVQEDTAAKNMSQFVHIGCFVASLGITRDAEQDTHFDPSACVDVCRTRYPNAALKDIAVAVHGPRCGCALGALYDTFTEADPIFCTYQCKFYENPICGGPPSFWGVFVQFDFQSYASHGAYDPWRKIWYSIVAVRESTIRGEEAWNPDRQLDPERYYLHAASVQTGQAAFPFQTRLPGIVHGIQYDLDSGRLVGVLTSASTARVRMLQPWVYYLWTAFINTINITHPKIEFDEELPIINFAETMTEQFMAWTTNSGIFSRNGVDMFVFCQAEPAGLLKNTKSRVYFISVPDAVIIEAQGLDFTVLQLMVNEKHGDVIAVGHRSGNQMIVMIAKIYYNAVENSKRVEWLYTPALPQRLVPTEDFGDLYLTPGLAVSEHLFNKSFIMIRKYPIDYTEPRTPELYPPILMEINIREPIYFDWCPAECDGTVSYKSPYTPIFNKEPRIPLSLAAPALVYARFSMEAVTIDVKFDRATLRGALPLDTTNDIVPDIIDYTTQLTGDAWDCANTFDEDTVILLGPFPETSCKWASDDLIQISLPRLFDVQVGDQIFLQADTIYTIPRPQDNEYSMAAQGGIAISLPDPLEEPVVIITGTTEIDECSPLQLSASDSYFLGGQATYRWELVSYRDLTNNPAGRIYNQTALDLFRFVLKNTTDFNDGQLVSPPEYLEEAVGFMINLTVTSRWGLSKSELVEVTTLDFPAPMVSILGPKELLVNRTEQVSLLANGIPSECSTVSRQLGYRWSETTGQLDLAECNGSLSGDLPFMDGIVYTTRSLVIPPFVLEPIGSGDDVNLYNFTVETFAVDNPTRAAYASVTVRVRRSPVFAALATEDRLMTRGDILVLDARESQDPDYPTNPGMTFVGTFIWWCLTPGRLPCFGANSTGLIPPLETCITDFDSRIVQGGKTFSLPLFDEGLYCRWARGVLMVSTVNFTEGEYLFEVQAQANDGRRSSKTVRITITELVVPQILLSIDNPMPKFPVTTEISISGTVESELDPTVELEFSWRVLVFSSNPLYDGDLAREAESDNDPTTVYLVDKMVYIDQTDVYDVTNASRFFTRPDSPNMIIKGNVLQEDTIYKIRLVMTVGGGLVEGYSDVSLQTAGLPPRSGTLISAPLNATMDTKRVLSAPDWVANDLPLNYQFGSGLSYIHYLGIGLDPITVRLNTAPQRVQQIEVEELPIGEPSTGFSLEVFVDIITPFGATTTKTIQVFSLPPENATAIINARLDEARTSDPETAVTTLMTIININQAPPLPPGIPPTPEDQAVLEQVREVMVQATAAAPVTMNTATNQAIGRTLAPARFALLISFALCRSCLFVF</sequence>
<evidence type="ECO:0000256" key="4">
    <source>
        <dbReference type="ARBA" id="ARBA00022989"/>
    </source>
</evidence>
<dbReference type="OrthoDB" id="447255at2759"/>
<dbReference type="PANTHER" id="PTHR46730">
    <property type="entry name" value="POLYCYSTIN-1"/>
    <property type="match status" value="1"/>
</dbReference>
<dbReference type="GO" id="GO:0005261">
    <property type="term" value="F:monoatomic cation channel activity"/>
    <property type="evidence" value="ECO:0007669"/>
    <property type="project" value="TreeGrafter"/>
</dbReference>
<dbReference type="EMBL" id="CAJNDS010002287">
    <property type="protein sequence ID" value="CAE7411783.1"/>
    <property type="molecule type" value="Genomic_DNA"/>
</dbReference>
<gene>
    <name evidence="7" type="ORF">SNAT2548_LOCUS22398</name>
</gene>
<keyword evidence="4" id="KW-1133">Transmembrane helix</keyword>
<comment type="caution">
    <text evidence="7">The sequence shown here is derived from an EMBL/GenBank/DDBJ whole genome shotgun (WGS) entry which is preliminary data.</text>
</comment>